<dbReference type="Proteomes" id="UP000218811">
    <property type="component" value="Unassembled WGS sequence"/>
</dbReference>
<proteinExistence type="predicted"/>
<evidence type="ECO:0000313" key="2">
    <source>
        <dbReference type="EMBL" id="PCH40566.1"/>
    </source>
</evidence>
<sequence>MFFALRSGSPEQQQPRARAGDETTPDVPPARCVFGFSISARVLPSSTDSLR</sequence>
<gene>
    <name evidence="2" type="ORF">WOLCODRAFT_150626</name>
</gene>
<protein>
    <submittedName>
        <fullName evidence="2">Uncharacterized protein</fullName>
    </submittedName>
</protein>
<reference evidence="2 3" key="1">
    <citation type="journal article" date="2012" name="Science">
        <title>The Paleozoic origin of enzymatic lignin decomposition reconstructed from 31 fungal genomes.</title>
        <authorList>
            <person name="Floudas D."/>
            <person name="Binder M."/>
            <person name="Riley R."/>
            <person name="Barry K."/>
            <person name="Blanchette R.A."/>
            <person name="Henrissat B."/>
            <person name="Martinez A.T."/>
            <person name="Otillar R."/>
            <person name="Spatafora J.W."/>
            <person name="Yadav J.S."/>
            <person name="Aerts A."/>
            <person name="Benoit I."/>
            <person name="Boyd A."/>
            <person name="Carlson A."/>
            <person name="Copeland A."/>
            <person name="Coutinho P.M."/>
            <person name="de Vries R.P."/>
            <person name="Ferreira P."/>
            <person name="Findley K."/>
            <person name="Foster B."/>
            <person name="Gaskell J."/>
            <person name="Glotzer D."/>
            <person name="Gorecki P."/>
            <person name="Heitman J."/>
            <person name="Hesse C."/>
            <person name="Hori C."/>
            <person name="Igarashi K."/>
            <person name="Jurgens J.A."/>
            <person name="Kallen N."/>
            <person name="Kersten P."/>
            <person name="Kohler A."/>
            <person name="Kuees U."/>
            <person name="Kumar T.K.A."/>
            <person name="Kuo A."/>
            <person name="LaButti K."/>
            <person name="Larrondo L.F."/>
            <person name="Lindquist E."/>
            <person name="Ling A."/>
            <person name="Lombard V."/>
            <person name="Lucas S."/>
            <person name="Lundell T."/>
            <person name="Martin R."/>
            <person name="McLaughlin D.J."/>
            <person name="Morgenstern I."/>
            <person name="Morin E."/>
            <person name="Murat C."/>
            <person name="Nagy L.G."/>
            <person name="Nolan M."/>
            <person name="Ohm R.A."/>
            <person name="Patyshakuliyeva A."/>
            <person name="Rokas A."/>
            <person name="Ruiz-Duenas F.J."/>
            <person name="Sabat G."/>
            <person name="Salamov A."/>
            <person name="Samejima M."/>
            <person name="Schmutz J."/>
            <person name="Slot J.C."/>
            <person name="St John F."/>
            <person name="Stenlid J."/>
            <person name="Sun H."/>
            <person name="Sun S."/>
            <person name="Syed K."/>
            <person name="Tsang A."/>
            <person name="Wiebenga A."/>
            <person name="Young D."/>
            <person name="Pisabarro A."/>
            <person name="Eastwood D.C."/>
            <person name="Martin F."/>
            <person name="Cullen D."/>
            <person name="Grigoriev I.V."/>
            <person name="Hibbett D.S."/>
        </authorList>
    </citation>
    <scope>NUCLEOTIDE SEQUENCE [LARGE SCALE GENOMIC DNA]</scope>
    <source>
        <strain evidence="2 3">MD-104</strain>
    </source>
</reference>
<evidence type="ECO:0000313" key="3">
    <source>
        <dbReference type="Proteomes" id="UP000218811"/>
    </source>
</evidence>
<evidence type="ECO:0000256" key="1">
    <source>
        <dbReference type="SAM" id="MobiDB-lite"/>
    </source>
</evidence>
<accession>A0A2H3JED5</accession>
<feature type="region of interest" description="Disordered" evidence="1">
    <location>
        <begin position="1"/>
        <end position="28"/>
    </location>
</feature>
<name>A0A2H3JED5_WOLCO</name>
<dbReference type="AlphaFoldDB" id="A0A2H3JED5"/>
<organism evidence="2 3">
    <name type="scientific">Wolfiporia cocos (strain MD-104)</name>
    <name type="common">Brown rot fungus</name>
    <dbReference type="NCBI Taxonomy" id="742152"/>
    <lineage>
        <taxon>Eukaryota</taxon>
        <taxon>Fungi</taxon>
        <taxon>Dikarya</taxon>
        <taxon>Basidiomycota</taxon>
        <taxon>Agaricomycotina</taxon>
        <taxon>Agaricomycetes</taxon>
        <taxon>Polyporales</taxon>
        <taxon>Phaeolaceae</taxon>
        <taxon>Wolfiporia</taxon>
    </lineage>
</organism>
<keyword evidence="3" id="KW-1185">Reference proteome</keyword>
<dbReference type="EMBL" id="KB468053">
    <property type="protein sequence ID" value="PCH40566.1"/>
    <property type="molecule type" value="Genomic_DNA"/>
</dbReference>